<evidence type="ECO:0000256" key="1">
    <source>
        <dbReference type="ARBA" id="ARBA00022729"/>
    </source>
</evidence>
<dbReference type="EMBL" id="JSYK01000002">
    <property type="protein sequence ID" value="KIA84195.1"/>
    <property type="molecule type" value="Genomic_DNA"/>
</dbReference>
<dbReference type="InterPro" id="IPR026444">
    <property type="entry name" value="Secre_tail"/>
</dbReference>
<name>A0ABR4ZSH1_9FLAO</name>
<gene>
    <name evidence="4" type="ORF">OA84_01220</name>
</gene>
<evidence type="ECO:0000256" key="2">
    <source>
        <dbReference type="SAM" id="SignalP"/>
    </source>
</evidence>
<dbReference type="Proteomes" id="UP000031275">
    <property type="component" value="Unassembled WGS sequence"/>
</dbReference>
<feature type="chain" id="PRO_5045871515" description="Secretion system C-terminal sorting domain-containing protein" evidence="2">
    <location>
        <begin position="22"/>
        <end position="648"/>
    </location>
</feature>
<keyword evidence="1 2" id="KW-0732">Signal</keyword>
<evidence type="ECO:0000313" key="5">
    <source>
        <dbReference type="Proteomes" id="UP000031275"/>
    </source>
</evidence>
<protein>
    <recommendedName>
        <fullName evidence="3">Secretion system C-terminal sorting domain-containing protein</fullName>
    </recommendedName>
</protein>
<feature type="signal peptide" evidence="2">
    <location>
        <begin position="1"/>
        <end position="21"/>
    </location>
</feature>
<reference evidence="4 5" key="1">
    <citation type="submission" date="2014-10" db="EMBL/GenBank/DDBJ databases">
        <title>Kaistella solincola genome.</title>
        <authorList>
            <person name="Newman J.D."/>
        </authorList>
    </citation>
    <scope>NUCLEOTIDE SEQUENCE [LARGE SCALE GENOMIC DNA]</scope>
    <source>
        <strain evidence="4 5">DSM 22468</strain>
    </source>
</reference>
<feature type="domain" description="Secretion system C-terminal sorting" evidence="3">
    <location>
        <begin position="578"/>
        <end position="647"/>
    </location>
</feature>
<accession>A0ABR4ZSH1</accession>
<evidence type="ECO:0000259" key="3">
    <source>
        <dbReference type="Pfam" id="PF18962"/>
    </source>
</evidence>
<keyword evidence="5" id="KW-1185">Reference proteome</keyword>
<comment type="caution">
    <text evidence="4">The sequence shown here is derived from an EMBL/GenBank/DDBJ whole genome shotgun (WGS) entry which is preliminary data.</text>
</comment>
<dbReference type="RefSeq" id="WP_039341202.1">
    <property type="nucleotide sequence ID" value="NZ_JSYK01000002.1"/>
</dbReference>
<evidence type="ECO:0000313" key="4">
    <source>
        <dbReference type="EMBL" id="KIA84195.1"/>
    </source>
</evidence>
<organism evidence="4 5">
    <name type="scientific">Kaistella solincola</name>
    <dbReference type="NCBI Taxonomy" id="510955"/>
    <lineage>
        <taxon>Bacteria</taxon>
        <taxon>Pseudomonadati</taxon>
        <taxon>Bacteroidota</taxon>
        <taxon>Flavobacteriia</taxon>
        <taxon>Flavobacteriales</taxon>
        <taxon>Weeksellaceae</taxon>
        <taxon>Chryseobacterium group</taxon>
        <taxon>Kaistella</taxon>
    </lineage>
</organism>
<proteinExistence type="predicted"/>
<dbReference type="NCBIfam" id="TIGR04183">
    <property type="entry name" value="Por_Secre_tail"/>
    <property type="match status" value="1"/>
</dbReference>
<sequence>MKKNLLTVGFLSLSLSMSAQALIHVDNGGNFYVGEYALVYNGGGIQTKGNGIIDLHGNLMIVGDATDGIRTYDAAGIGEKTDGRNIIVRINSPTAVDATSYGQLYIDGIPQSNITGIVDREYKTLKHGTYQQVALPFFNKPMASLDSELGKNFTDVRRSQNEILIWDNDNVEADNFSTSNFTLKGTTYYMLGSKDFNSASPLVGDVFTLRGIPFANGVKETMVNAGAGVDFGPTGNMRNSYSEPYNTYLQDAWDAQLVAPGATPYSVPTYGKNIYQYGNPYLVNLDLKFIGRVESGATTDGNNISAIQGIRLDPGGVVSNEAGATWSVNADIISFTNDGFSPIPVGDVDVSIQPMEAIAIKLRNNDPEVGSNRTLSFDGLRRFNPGSRNNSTPYSPTAEKMVGTSTVKQLGVIALDANGKEMSRAYYVVYENGTTGHSSKSTTQAVLGSQNIIGTYEEDAVKGGIDDKVKDAYWLYINEANEKDFFGKAVPLMLYNRDIKSLKFEIRENAELIDKGQHKLSTGIGFYYKDVNGEIKEASQNSIVPVTGDKYSLFYGKATTSLGTDNVVKPSRTRVVYNPSTDDFFVRFDPNWKKADVQVYDMSGKLIISNKNVETGSDYNLKLSKQNSAYIVTALSETGEKFSTKIIR</sequence>
<dbReference type="Pfam" id="PF18962">
    <property type="entry name" value="Por_Secre_tail"/>
    <property type="match status" value="1"/>
</dbReference>